<dbReference type="InterPro" id="IPR006692">
    <property type="entry name" value="Beta-prop_COPA/B_2nd"/>
</dbReference>
<feature type="domain" description="COPA/B second beta-propeller" evidence="12">
    <location>
        <begin position="199"/>
        <end position="433"/>
    </location>
</feature>
<dbReference type="GO" id="GO:0016192">
    <property type="term" value="P:vesicle-mediated transport"/>
    <property type="evidence" value="ECO:0007669"/>
    <property type="project" value="UniProtKB-KW"/>
</dbReference>
<keyword evidence="5" id="KW-0853">WD repeat</keyword>
<evidence type="ECO:0000256" key="5">
    <source>
        <dbReference type="ARBA" id="ARBA00022574"/>
    </source>
</evidence>
<sequence length="1016" mass="115441">MKYILSVSENKSILVWNTDIRRSYLTHELEAGVYYTLQKPPNLNYLAAGHSSGLSAFKLFKERPIVTLSGKTLYYVSNYIVYIGNMDNETKTASEWIKLNQTPELNTNDSNVQYDALTGEATPIRKDANFRNIEFFQFQYRYYGGKVIDDRSSAPDYPTFSSPLHVYSELHRTKILSYPVMFDYTPVFDKFTEAAKSMAEAAPLPTRKDPVIPSKVQYNSYCSYGKLLLVTCTIRTWPFYEIIMYGDQPLKTYKHGTICYIGDGKSACFASAFLVVAIDFDKNVVLHTVFGDRLKQLKFEATFHKVFSICLNLVLLWGRNDTVLLYDVERDHILCQDSVSVGELLDVIVDESGKFIAAVFRNLVVIYDMGLNVLASVETQAKVKTAVWYNDITVIYATRDRMYYLMLNGDSGTIRSLDKPIYVLRIKENVLYYMKRDHLCYKMEIESAELALKLAIYRGDMDTVEELIASGKVSGHAMVEYLIEKGCPGLARKMSSDPQERFWLALKMGDIEGAMGDAVIINDSETWKRLGNVALEQGNCAVAELAFQKGKCLEKLAMLYLIMGRFAKLKRLMSLCKVRNDVSLLMKCALYLGDMAEIANALRANKQTKLAEICENTYGVINEVEKHNECGCVHYMTPPQPIHRSSGEMMVWPVKPRKPIAEDSLCHEGGTSSKSANAVSSEDINASDSPAFSCEGGDTTVESASSLCSESTASGHMPHKFSDTSNGRCQSYEERLSIGSSKFIADNFKETWKHDTELPSENTSSELPISQCESDSSNPECTQLGVNSVNHNLADAVEPVPKDYVDCIMTMASYQLYVAEHGKAAENFRLLLRYWLSFRIDDFRVHIQTCREYMLAVVIDAESYRFSLTDMRRSLELEAYYTCCKLLPWQHYTTCRWAWMRTLKVGNYKTAARLAEKLITMDVPVVWEDRTAALRQFKQLRKGWLQHDYDKYPLDFDRDDERNLRICTISLVKLKGQPTVRCRLCGAVALEKFEFRQCNICQLCELTKDAADDSVT</sequence>
<feature type="compositionally biased region" description="Polar residues" evidence="11">
    <location>
        <begin position="670"/>
        <end position="690"/>
    </location>
</feature>
<evidence type="ECO:0000256" key="10">
    <source>
        <dbReference type="ARBA" id="ARBA00023136"/>
    </source>
</evidence>
<evidence type="ECO:0000259" key="14">
    <source>
        <dbReference type="Pfam" id="PF23953"/>
    </source>
</evidence>
<dbReference type="Pfam" id="PF04053">
    <property type="entry name" value="B-prop_COPA_B_2nd"/>
    <property type="match status" value="1"/>
</dbReference>
<comment type="subcellular location">
    <subcellularLocation>
        <location evidence="2">Cytoplasm</location>
    </subcellularLocation>
    <subcellularLocation>
        <location evidence="1">Golgi apparatus membrane</location>
        <topology evidence="1">Peripheral membrane protein</topology>
        <orientation evidence="1">Cytoplasmic side</orientation>
    </subcellularLocation>
</comment>
<reference evidence="15 16" key="1">
    <citation type="submission" date="2021-06" db="EMBL/GenBank/DDBJ databases">
        <title>Genome sequence of Babesia caballi.</title>
        <authorList>
            <person name="Yamagishi J."/>
            <person name="Kidaka T."/>
            <person name="Ochi A."/>
        </authorList>
    </citation>
    <scope>NUCLEOTIDE SEQUENCE [LARGE SCALE GENOMIC DNA]</scope>
    <source>
        <strain evidence="15">USDA-D6B2</strain>
    </source>
</reference>
<evidence type="ECO:0000259" key="13">
    <source>
        <dbReference type="Pfam" id="PF06957"/>
    </source>
</evidence>
<keyword evidence="9" id="KW-0333">Golgi apparatus</keyword>
<evidence type="ECO:0000256" key="2">
    <source>
        <dbReference type="ARBA" id="ARBA00004496"/>
    </source>
</evidence>
<evidence type="ECO:0000256" key="8">
    <source>
        <dbReference type="ARBA" id="ARBA00022927"/>
    </source>
</evidence>
<dbReference type="Gene3D" id="1.25.40.470">
    <property type="match status" value="1"/>
</dbReference>
<organism evidence="15 16">
    <name type="scientific">Babesia caballi</name>
    <dbReference type="NCBI Taxonomy" id="5871"/>
    <lineage>
        <taxon>Eukaryota</taxon>
        <taxon>Sar</taxon>
        <taxon>Alveolata</taxon>
        <taxon>Apicomplexa</taxon>
        <taxon>Aconoidasida</taxon>
        <taxon>Piroplasmida</taxon>
        <taxon>Babesiidae</taxon>
        <taxon>Babesia</taxon>
    </lineage>
</organism>
<evidence type="ECO:0000256" key="9">
    <source>
        <dbReference type="ARBA" id="ARBA00023034"/>
    </source>
</evidence>
<dbReference type="RefSeq" id="XP_067715913.1">
    <property type="nucleotide sequence ID" value="XM_067859812.1"/>
</dbReference>
<feature type="region of interest" description="Disordered" evidence="11">
    <location>
        <begin position="663"/>
        <end position="698"/>
    </location>
</feature>
<keyword evidence="3" id="KW-0813">Transport</keyword>
<name>A0AAV4LVP5_BABCB</name>
<evidence type="ECO:0000256" key="11">
    <source>
        <dbReference type="SAM" id="MobiDB-lite"/>
    </source>
</evidence>
<dbReference type="SUPFAM" id="SSF50978">
    <property type="entry name" value="WD40 repeat-like"/>
    <property type="match status" value="1"/>
</dbReference>
<dbReference type="AlphaFoldDB" id="A0AAV4LVP5"/>
<dbReference type="GO" id="GO:0000139">
    <property type="term" value="C:Golgi membrane"/>
    <property type="evidence" value="ECO:0007669"/>
    <property type="project" value="UniProtKB-SubCell"/>
</dbReference>
<dbReference type="EMBL" id="BPLF01000002">
    <property type="protein sequence ID" value="GIX63844.1"/>
    <property type="molecule type" value="Genomic_DNA"/>
</dbReference>
<accession>A0AAV4LVP5</accession>
<keyword evidence="7" id="KW-0931">ER-Golgi transport</keyword>
<keyword evidence="16" id="KW-1185">Reference proteome</keyword>
<evidence type="ECO:0000256" key="1">
    <source>
        <dbReference type="ARBA" id="ARBA00004255"/>
    </source>
</evidence>
<feature type="domain" description="Coatomer alpha subunit C-terminal" evidence="13">
    <location>
        <begin position="840"/>
        <end position="1011"/>
    </location>
</feature>
<keyword evidence="8" id="KW-0653">Protein transport</keyword>
<dbReference type="GO" id="GO:0030126">
    <property type="term" value="C:COPI vesicle coat"/>
    <property type="evidence" value="ECO:0007669"/>
    <property type="project" value="InterPro"/>
</dbReference>
<keyword evidence="6" id="KW-0677">Repeat</keyword>
<gene>
    <name evidence="15" type="ORF">BcabD6B2_32790</name>
</gene>
<dbReference type="Pfam" id="PF23953">
    <property type="entry name" value="TPR_COPA_B"/>
    <property type="match status" value="1"/>
</dbReference>
<keyword evidence="10" id="KW-0472">Membrane</keyword>
<proteinExistence type="predicted"/>
<comment type="caution">
    <text evidence="15">The sequence shown here is derived from an EMBL/GenBank/DDBJ whole genome shotgun (WGS) entry which is preliminary data.</text>
</comment>
<evidence type="ECO:0000259" key="12">
    <source>
        <dbReference type="Pfam" id="PF04053"/>
    </source>
</evidence>
<dbReference type="FunFam" id="1.25.40.470:FF:000002">
    <property type="entry name" value="Coatomer subunit alpha"/>
    <property type="match status" value="1"/>
</dbReference>
<feature type="domain" description="COPA/B TPR" evidence="14">
    <location>
        <begin position="455"/>
        <end position="619"/>
    </location>
</feature>
<evidence type="ECO:0000256" key="6">
    <source>
        <dbReference type="ARBA" id="ARBA00022737"/>
    </source>
</evidence>
<evidence type="ECO:0000256" key="3">
    <source>
        <dbReference type="ARBA" id="ARBA00022448"/>
    </source>
</evidence>
<dbReference type="GeneID" id="94195325"/>
<dbReference type="InterPro" id="IPR056176">
    <property type="entry name" value="TPR_COPA_B"/>
</dbReference>
<evidence type="ECO:0000313" key="15">
    <source>
        <dbReference type="EMBL" id="GIX63844.1"/>
    </source>
</evidence>
<dbReference type="GO" id="GO:0006886">
    <property type="term" value="P:intracellular protein transport"/>
    <property type="evidence" value="ECO:0007669"/>
    <property type="project" value="InterPro"/>
</dbReference>
<evidence type="ECO:0000313" key="16">
    <source>
        <dbReference type="Proteomes" id="UP001497744"/>
    </source>
</evidence>
<evidence type="ECO:0000256" key="7">
    <source>
        <dbReference type="ARBA" id="ARBA00022892"/>
    </source>
</evidence>
<keyword evidence="4" id="KW-0963">Cytoplasm</keyword>
<dbReference type="Proteomes" id="UP001497744">
    <property type="component" value="Unassembled WGS sequence"/>
</dbReference>
<dbReference type="InterPro" id="IPR010714">
    <property type="entry name" value="Coatomer_asu_C"/>
</dbReference>
<dbReference type="GO" id="GO:0005198">
    <property type="term" value="F:structural molecule activity"/>
    <property type="evidence" value="ECO:0007669"/>
    <property type="project" value="InterPro"/>
</dbReference>
<dbReference type="Pfam" id="PF06957">
    <property type="entry name" value="COPI_C"/>
    <property type="match status" value="1"/>
</dbReference>
<dbReference type="InterPro" id="IPR036322">
    <property type="entry name" value="WD40_repeat_dom_sf"/>
</dbReference>
<protein>
    <submittedName>
        <fullName evidence="15">Coatomer subunit alpha</fullName>
    </submittedName>
</protein>
<evidence type="ECO:0000256" key="4">
    <source>
        <dbReference type="ARBA" id="ARBA00022490"/>
    </source>
</evidence>